<dbReference type="Gene3D" id="3.10.580.10">
    <property type="entry name" value="CBS-domain"/>
    <property type="match status" value="1"/>
</dbReference>
<dbReference type="InterPro" id="IPR044725">
    <property type="entry name" value="CBSX3_CBS_dom"/>
</dbReference>
<comment type="caution">
    <text evidence="4">The sequence shown here is derived from an EMBL/GenBank/DDBJ whole genome shotgun (WGS) entry which is preliminary data.</text>
</comment>
<dbReference type="Pfam" id="PF00571">
    <property type="entry name" value="CBS"/>
    <property type="match status" value="2"/>
</dbReference>
<feature type="domain" description="CBS" evidence="3">
    <location>
        <begin position="10"/>
        <end position="67"/>
    </location>
</feature>
<dbReference type="InterPro" id="IPR051257">
    <property type="entry name" value="Diverse_CBS-Domain"/>
</dbReference>
<name>A0ABT1W5S1_9PROT</name>
<dbReference type="Proteomes" id="UP001524587">
    <property type="component" value="Unassembled WGS sequence"/>
</dbReference>
<keyword evidence="1 2" id="KW-0129">CBS domain</keyword>
<sequence length="143" mass="15754">MLIAQILEQKGPEVASLRPTHSVADAVALMADRRIGAVVIEDGDAIVGIFSERDLVKLLARDRHTALDSNLRKVMTAPVITCQAGDRIDQVIALMGNRHVRHMPVTDGKRMIGIVSIRDLVRARFAEKELENATLLDISRMHG</sequence>
<protein>
    <submittedName>
        <fullName evidence="4">CBS domain-containing protein</fullName>
    </submittedName>
</protein>
<evidence type="ECO:0000313" key="4">
    <source>
        <dbReference type="EMBL" id="MCQ8278225.1"/>
    </source>
</evidence>
<dbReference type="PANTHER" id="PTHR43080">
    <property type="entry name" value="CBS DOMAIN-CONTAINING PROTEIN CBSX3, MITOCHONDRIAL"/>
    <property type="match status" value="1"/>
</dbReference>
<dbReference type="SUPFAM" id="SSF54631">
    <property type="entry name" value="CBS-domain pair"/>
    <property type="match status" value="1"/>
</dbReference>
<proteinExistence type="predicted"/>
<keyword evidence="5" id="KW-1185">Reference proteome</keyword>
<dbReference type="CDD" id="cd04623">
    <property type="entry name" value="CBS_pair_bac_euk"/>
    <property type="match status" value="1"/>
</dbReference>
<evidence type="ECO:0000259" key="3">
    <source>
        <dbReference type="PROSITE" id="PS51371"/>
    </source>
</evidence>
<dbReference type="InterPro" id="IPR046342">
    <property type="entry name" value="CBS_dom_sf"/>
</dbReference>
<feature type="domain" description="CBS" evidence="3">
    <location>
        <begin position="75"/>
        <end position="130"/>
    </location>
</feature>
<evidence type="ECO:0000256" key="2">
    <source>
        <dbReference type="PROSITE-ProRule" id="PRU00703"/>
    </source>
</evidence>
<evidence type="ECO:0000256" key="1">
    <source>
        <dbReference type="ARBA" id="ARBA00023122"/>
    </source>
</evidence>
<gene>
    <name evidence="4" type="ORF">NFI95_07160</name>
</gene>
<organism evidence="4 5">
    <name type="scientific">Endosaccharibacter trunci</name>
    <dbReference type="NCBI Taxonomy" id="2812733"/>
    <lineage>
        <taxon>Bacteria</taxon>
        <taxon>Pseudomonadati</taxon>
        <taxon>Pseudomonadota</taxon>
        <taxon>Alphaproteobacteria</taxon>
        <taxon>Acetobacterales</taxon>
        <taxon>Acetobacteraceae</taxon>
        <taxon>Endosaccharibacter</taxon>
    </lineage>
</organism>
<accession>A0ABT1W5S1</accession>
<dbReference type="EMBL" id="JAMSKV010000004">
    <property type="protein sequence ID" value="MCQ8278225.1"/>
    <property type="molecule type" value="Genomic_DNA"/>
</dbReference>
<reference evidence="4 5" key="1">
    <citation type="submission" date="2022-06" db="EMBL/GenBank/DDBJ databases">
        <title>Endosaccharibacter gen. nov., sp. nov., endophytic bacteria isolated from sugarcane.</title>
        <authorList>
            <person name="Pitiwittayakul N."/>
            <person name="Yukphan P."/>
            <person name="Charoenyingcharoen P."/>
            <person name="Tanasupawat S."/>
        </authorList>
    </citation>
    <scope>NUCLEOTIDE SEQUENCE [LARGE SCALE GENOMIC DNA]</scope>
    <source>
        <strain evidence="4 5">KSS8</strain>
    </source>
</reference>
<dbReference type="PROSITE" id="PS51371">
    <property type="entry name" value="CBS"/>
    <property type="match status" value="2"/>
</dbReference>
<dbReference type="InterPro" id="IPR000644">
    <property type="entry name" value="CBS_dom"/>
</dbReference>
<evidence type="ECO:0000313" key="5">
    <source>
        <dbReference type="Proteomes" id="UP001524587"/>
    </source>
</evidence>
<dbReference type="PANTHER" id="PTHR43080:SF2">
    <property type="entry name" value="CBS DOMAIN-CONTAINING PROTEIN"/>
    <property type="match status" value="1"/>
</dbReference>
<dbReference type="SMART" id="SM00116">
    <property type="entry name" value="CBS"/>
    <property type="match status" value="2"/>
</dbReference>
<dbReference type="RefSeq" id="WP_422863686.1">
    <property type="nucleotide sequence ID" value="NZ_JAMSKV010000004.1"/>
</dbReference>